<dbReference type="PROSITE" id="PS00028">
    <property type="entry name" value="ZINC_FINGER_C2H2_1"/>
    <property type="match status" value="5"/>
</dbReference>
<evidence type="ECO:0000259" key="7">
    <source>
        <dbReference type="PROSITE" id="PS50157"/>
    </source>
</evidence>
<dbReference type="OrthoDB" id="427030at2759"/>
<evidence type="ECO:0000256" key="1">
    <source>
        <dbReference type="ARBA" id="ARBA00022723"/>
    </source>
</evidence>
<dbReference type="GO" id="GO:0008270">
    <property type="term" value="F:zinc ion binding"/>
    <property type="evidence" value="ECO:0007669"/>
    <property type="project" value="UniProtKB-KW"/>
</dbReference>
<dbReference type="FunFam" id="3.30.160.60:FF:000446">
    <property type="entry name" value="Zinc finger protein"/>
    <property type="match status" value="1"/>
</dbReference>
<dbReference type="InterPro" id="IPR013087">
    <property type="entry name" value="Znf_C2H2_type"/>
</dbReference>
<dbReference type="AlphaFoldDB" id="A0A4C1TJQ3"/>
<keyword evidence="9" id="KW-1185">Reference proteome</keyword>
<dbReference type="Pfam" id="PF13912">
    <property type="entry name" value="zf-C2H2_6"/>
    <property type="match status" value="1"/>
</dbReference>
<evidence type="ECO:0000256" key="2">
    <source>
        <dbReference type="ARBA" id="ARBA00022737"/>
    </source>
</evidence>
<accession>A0A4C1TJQ3</accession>
<proteinExistence type="predicted"/>
<gene>
    <name evidence="8" type="primary">Zfp26</name>
    <name evidence="8" type="ORF">EVAR_6975_1</name>
</gene>
<dbReference type="SMART" id="SM00355">
    <property type="entry name" value="ZnF_C2H2"/>
    <property type="match status" value="7"/>
</dbReference>
<name>A0A4C1TJQ3_EUMVA</name>
<dbReference type="PANTHER" id="PTHR24409:SF295">
    <property type="entry name" value="AZ2-RELATED"/>
    <property type="match status" value="1"/>
</dbReference>
<dbReference type="GO" id="GO:0000977">
    <property type="term" value="F:RNA polymerase II transcription regulatory region sequence-specific DNA binding"/>
    <property type="evidence" value="ECO:0007669"/>
    <property type="project" value="TreeGrafter"/>
</dbReference>
<dbReference type="PANTHER" id="PTHR24409">
    <property type="entry name" value="ZINC FINGER PROTEIN 142"/>
    <property type="match status" value="1"/>
</dbReference>
<feature type="domain" description="C2H2-type" evidence="7">
    <location>
        <begin position="565"/>
        <end position="593"/>
    </location>
</feature>
<dbReference type="PROSITE" id="PS50157">
    <property type="entry name" value="ZINC_FINGER_C2H2_2"/>
    <property type="match status" value="5"/>
</dbReference>
<keyword evidence="4" id="KW-0862">Zinc</keyword>
<dbReference type="SUPFAM" id="SSF57667">
    <property type="entry name" value="beta-beta-alpha zinc fingers"/>
    <property type="match status" value="4"/>
</dbReference>
<evidence type="ECO:0000313" key="9">
    <source>
        <dbReference type="Proteomes" id="UP000299102"/>
    </source>
</evidence>
<reference evidence="8 9" key="1">
    <citation type="journal article" date="2019" name="Commun. Biol.">
        <title>The bagworm genome reveals a unique fibroin gene that provides high tensile strength.</title>
        <authorList>
            <person name="Kono N."/>
            <person name="Nakamura H."/>
            <person name="Ohtoshi R."/>
            <person name="Tomita M."/>
            <person name="Numata K."/>
            <person name="Arakawa K."/>
        </authorList>
    </citation>
    <scope>NUCLEOTIDE SEQUENCE [LARGE SCALE GENOMIC DNA]</scope>
</reference>
<evidence type="ECO:0000256" key="6">
    <source>
        <dbReference type="SAM" id="MobiDB-lite"/>
    </source>
</evidence>
<dbReference type="Proteomes" id="UP000299102">
    <property type="component" value="Unassembled WGS sequence"/>
</dbReference>
<evidence type="ECO:0000256" key="4">
    <source>
        <dbReference type="ARBA" id="ARBA00022833"/>
    </source>
</evidence>
<evidence type="ECO:0000256" key="3">
    <source>
        <dbReference type="ARBA" id="ARBA00022771"/>
    </source>
</evidence>
<feature type="domain" description="C2H2-type" evidence="7">
    <location>
        <begin position="444"/>
        <end position="469"/>
    </location>
</feature>
<dbReference type="InterPro" id="IPR036236">
    <property type="entry name" value="Znf_C2H2_sf"/>
</dbReference>
<keyword evidence="2" id="KW-0677">Repeat</keyword>
<feature type="domain" description="C2H2-type" evidence="7">
    <location>
        <begin position="503"/>
        <end position="533"/>
    </location>
</feature>
<comment type="caution">
    <text evidence="8">The sequence shown here is derived from an EMBL/GenBank/DDBJ whole genome shotgun (WGS) entry which is preliminary data.</text>
</comment>
<organism evidence="8 9">
    <name type="scientific">Eumeta variegata</name>
    <name type="common">Bagworm moth</name>
    <name type="synonym">Eumeta japonica</name>
    <dbReference type="NCBI Taxonomy" id="151549"/>
    <lineage>
        <taxon>Eukaryota</taxon>
        <taxon>Metazoa</taxon>
        <taxon>Ecdysozoa</taxon>
        <taxon>Arthropoda</taxon>
        <taxon>Hexapoda</taxon>
        <taxon>Insecta</taxon>
        <taxon>Pterygota</taxon>
        <taxon>Neoptera</taxon>
        <taxon>Endopterygota</taxon>
        <taxon>Lepidoptera</taxon>
        <taxon>Glossata</taxon>
        <taxon>Ditrysia</taxon>
        <taxon>Tineoidea</taxon>
        <taxon>Psychidae</taxon>
        <taxon>Oiketicinae</taxon>
        <taxon>Eumeta</taxon>
    </lineage>
</organism>
<feature type="domain" description="C2H2-type" evidence="7">
    <location>
        <begin position="417"/>
        <end position="444"/>
    </location>
</feature>
<sequence>MKEIDINIEGYNVNGICVGCLNYNRRMLYSNYIIDCFKLLADIEVPDGLNIQVCWECLALIKKVYDFKSQIEKSYNILQAYSKQHMFLNSPYDLSKHAVEKLKCVTYMHSTHYDDLKENYLEKDAVVDTAVVKSENEEESLKEEPKDFTGKNLKSGYILKMKKTMLNVFCPAIRTFSFDATQAERIQSCVREGLRLSLDEENEDSDPETPSKRSRLYNEEQPEPTEKQSKNATAQEIAKYTALAKADRKINPYEWWALSTNKNGFPILNDITIVKEELPIEVDTDFANDTDFPDTTFEQGYSDDEPIANLKKKKKRHHKEKHTNSELLKECTNIKSKKLRKLKNLPEDIVTLYTMTEEELWQVRSQDLVNDEFLKLKYKCIECILKFNSEKLMTDHMTSKHKPVHRDAVASNLKDVYRCSECRKEFISKSKLAYHKGICLQERPQCDCCGKVFANKLTLKHHLKVIHEGVVYPCPVCGKLFSWRRNLNRHLRNHREREAGAVHECRLCGKRFSSRDCYNNHMRFSKRHADERHYQHECSHCGKKFPTKWCMIDHIDWDHLKKIKYQCGVCLKAFKTAKIKVAHMNNIHGSKKKESEGEHLCEICGKSYKKSTAISDKLYSFCADCKTTQGACVGDAHTPSHGQELQVQALPGDLHLADQHLQAHEDDARHGQKAQYQGETPHCFDEPTSQDSDCGGTLAISEQGDGQTELDWKYIQLYFYLLLGTPGDEEPCKHLTFVFFLPFQPTYPMNYMPYENAAILHDANRDPDAILPDLA</sequence>
<dbReference type="STRING" id="151549.A0A4C1TJQ3"/>
<dbReference type="GO" id="GO:0000981">
    <property type="term" value="F:DNA-binding transcription factor activity, RNA polymerase II-specific"/>
    <property type="evidence" value="ECO:0007669"/>
    <property type="project" value="TreeGrafter"/>
</dbReference>
<keyword evidence="3 5" id="KW-0863">Zinc-finger</keyword>
<feature type="domain" description="C2H2-type" evidence="7">
    <location>
        <begin position="472"/>
        <end position="499"/>
    </location>
</feature>
<dbReference type="Gene3D" id="3.30.160.60">
    <property type="entry name" value="Classic Zinc Finger"/>
    <property type="match status" value="4"/>
</dbReference>
<protein>
    <submittedName>
        <fullName evidence="8">Zinc finger protein 26</fullName>
    </submittedName>
</protein>
<feature type="region of interest" description="Disordered" evidence="6">
    <location>
        <begin position="197"/>
        <end position="234"/>
    </location>
</feature>
<keyword evidence="1" id="KW-0479">Metal-binding</keyword>
<evidence type="ECO:0000313" key="8">
    <source>
        <dbReference type="EMBL" id="GBP13638.1"/>
    </source>
</evidence>
<evidence type="ECO:0000256" key="5">
    <source>
        <dbReference type="PROSITE-ProRule" id="PRU00042"/>
    </source>
</evidence>
<dbReference type="EMBL" id="BGZK01000058">
    <property type="protein sequence ID" value="GBP13638.1"/>
    <property type="molecule type" value="Genomic_DNA"/>
</dbReference>
<dbReference type="GO" id="GO:0005634">
    <property type="term" value="C:nucleus"/>
    <property type="evidence" value="ECO:0007669"/>
    <property type="project" value="TreeGrafter"/>
</dbReference>